<keyword evidence="8" id="KW-0732">Signal</keyword>
<evidence type="ECO:0000256" key="6">
    <source>
        <dbReference type="SAM" id="MobiDB-lite"/>
    </source>
</evidence>
<reference evidence="11" key="2">
    <citation type="submission" date="2024-06" db="UniProtKB">
        <authorList>
            <consortium name="EnsemblMetazoa"/>
        </authorList>
    </citation>
    <scope>IDENTIFICATION</scope>
</reference>
<dbReference type="InterPro" id="IPR056619">
    <property type="entry name" value="C8-3_MUC4"/>
</dbReference>
<evidence type="ECO:0000256" key="3">
    <source>
        <dbReference type="ARBA" id="ARBA00022989"/>
    </source>
</evidence>
<evidence type="ECO:0000256" key="4">
    <source>
        <dbReference type="ARBA" id="ARBA00023136"/>
    </source>
</evidence>
<evidence type="ECO:0000259" key="10">
    <source>
        <dbReference type="PROSITE" id="PS51233"/>
    </source>
</evidence>
<organism evidence="11 12">
    <name type="scientific">Amphimedon queenslandica</name>
    <name type="common">Sponge</name>
    <dbReference type="NCBI Taxonomy" id="400682"/>
    <lineage>
        <taxon>Eukaryota</taxon>
        <taxon>Metazoa</taxon>
        <taxon>Porifera</taxon>
        <taxon>Demospongiae</taxon>
        <taxon>Heteroscleromorpha</taxon>
        <taxon>Haplosclerida</taxon>
        <taxon>Niphatidae</taxon>
        <taxon>Amphimedon</taxon>
    </lineage>
</organism>
<dbReference type="RefSeq" id="XP_003389324.3">
    <property type="nucleotide sequence ID" value="XM_003389276.3"/>
</dbReference>
<accession>A0AAN0II12</accession>
<feature type="domain" description="VWFD" evidence="10">
    <location>
        <begin position="425"/>
        <end position="624"/>
    </location>
</feature>
<keyword evidence="2 7" id="KW-0812">Transmembrane</keyword>
<keyword evidence="5" id="KW-1015">Disulfide bond</keyword>
<feature type="region of interest" description="Disordered" evidence="6">
    <location>
        <begin position="1141"/>
        <end position="1196"/>
    </location>
</feature>
<proteinExistence type="predicted"/>
<dbReference type="PANTHER" id="PTHR13802">
    <property type="entry name" value="MUCIN 4-RELATED"/>
    <property type="match status" value="1"/>
</dbReference>
<evidence type="ECO:0000256" key="8">
    <source>
        <dbReference type="SAM" id="SignalP"/>
    </source>
</evidence>
<feature type="chain" id="PRO_5042897737" description="EGF-like domain-containing protein" evidence="8">
    <location>
        <begin position="27"/>
        <end position="1313"/>
    </location>
</feature>
<comment type="subcellular location">
    <subcellularLocation>
        <location evidence="1">Membrane</location>
    </subcellularLocation>
</comment>
<evidence type="ECO:0000256" key="7">
    <source>
        <dbReference type="SAM" id="Phobius"/>
    </source>
</evidence>
<evidence type="ECO:0008006" key="13">
    <source>
        <dbReference type="Google" id="ProtNLM"/>
    </source>
</evidence>
<dbReference type="SMART" id="SM00539">
    <property type="entry name" value="NIDO"/>
    <property type="match status" value="1"/>
</dbReference>
<evidence type="ECO:0000256" key="1">
    <source>
        <dbReference type="ARBA" id="ARBA00004370"/>
    </source>
</evidence>
<dbReference type="EnsemblMetazoa" id="XM_003389276.3">
    <property type="protein sequence ID" value="XP_003389324.3"/>
    <property type="gene ID" value="LOC100636923"/>
</dbReference>
<feature type="domain" description="AMOP" evidence="9">
    <location>
        <begin position="276"/>
        <end position="413"/>
    </location>
</feature>
<feature type="signal peptide" evidence="8">
    <location>
        <begin position="1"/>
        <end position="26"/>
    </location>
</feature>
<evidence type="ECO:0000256" key="5">
    <source>
        <dbReference type="ARBA" id="ARBA00023157"/>
    </source>
</evidence>
<sequence>MKINCKTSLSLFIAILCLLLPAPINGSMIGEGPYTTYATLGSTAGVSSKCLERKLRSSSHAIRIPTGFPIGSSVQHKAYVSANGVISFEKPIQCGDASPFPTNLTNVENGFIIAPYWSDSDIRSTGNVCYEVHDDISSSRLMRTVSDIIHKLTGTSYNGYWLMVAQWRNVHPFPHGASFLGQLNSDIQSFANKVNSYQAIIITDHVRSYALFTYRCNDIQWSGYMKNAIIGTNAGGGSLYNNYNTSNVTGVGCVNMPGSEFHNILYQLSSLRFSNSYQTKYQECSNYYYEDIAKYGSNDVLASQAQGLPPCPCSGQQAQLDGMWREIKTGSNCYDYKFPSSTNATQRCCYSTDSTGWGALKTAQSTDQYGTNMIVYHENAANVTDTGSDEYFRSICCSESDGVGLCSLYYARRPPNDCTGYTPSSWAWGYGDPHMMTFDGTNYTFNNLGEFYLLKLRDKTFNVQGRTSLVTDTGLSSVANAKATQFTSIAFRNGTHTIEFNATSWGIRTYYNQGRNITSTFNNVGSFLYDPDKTFVISRETTDTLLIAFACDIWASLSLTSGVLHFRVSVPTKYKSNAFTMLGYYNGNSSDDLVMNNRDVIDPTQEKYVYYFAEDWRVESTSDSYFIDPNPTPIRNFVPVMVSEATSSANEKALVQCGYDTACTYDAVLTGSISLGLTSLRVHNLNIADLAKLTNFPPNITGDPVASFVAASGAKLSYNFSVTDTGSFTVVLAGTNSDQIGQLNKLSTGSDFRSANSPTVEKWEYSFEWGPSNTTNFSITFIATDSSNAASILEVKVQICYCLNGGSCSNEHIKDLTSSTILLPCDCSTDVWDGEYCQSDANGCDDCSCYDGVSCTDNVSPLSGVTCGACPAGLFKGDEKCIDNSTSINDYSITTSATSVTSNAATAAVTSNAATTSVTSNVATATVTSNAATATVTSNAATTSVTSNAATATVTSNAATTSVTSDAATVAVTSNAATAAVTSNAATATVTSNAATTSVTSNAATAAVTSNAATATVTSNAATALTASNTITTSITSNAATAAVTSNVATTTVTSNAATTSVTSNAATATVTSNAATATVTSDAATTSVTSNAATATVTSHAATTSVTSNAATALTASNTITTSTASNAATASLISDTVTTSTNSTTSANTHMTSNAPSTSATSDTITTTSNTIATSATSNSSIQSSPTNTPDPGDHSNGLSTLMLLVVALIGLVGAVVCVILMLMIMMACRSSSDPSRIMIGLHRRVHVQPAGFGVDGRELQVIQNPHAKKEGLISMGILEGAKAVAAVATVGPVSNALEVVSLDGSDPEDW</sequence>
<dbReference type="GO" id="GO:0007160">
    <property type="term" value="P:cell-matrix adhesion"/>
    <property type="evidence" value="ECO:0007669"/>
    <property type="project" value="InterPro"/>
</dbReference>
<dbReference type="PANTHER" id="PTHR13802:SF52">
    <property type="entry name" value="MUCIN-4"/>
    <property type="match status" value="1"/>
</dbReference>
<dbReference type="Pfam" id="PF06119">
    <property type="entry name" value="NIDO"/>
    <property type="match status" value="1"/>
</dbReference>
<dbReference type="Pfam" id="PF00094">
    <property type="entry name" value="VWD"/>
    <property type="match status" value="1"/>
</dbReference>
<dbReference type="KEGG" id="aqu:100636923"/>
<dbReference type="InterPro" id="IPR003886">
    <property type="entry name" value="NIDO_dom"/>
</dbReference>
<feature type="transmembrane region" description="Helical" evidence="7">
    <location>
        <begin position="1204"/>
        <end position="1231"/>
    </location>
</feature>
<dbReference type="GeneID" id="100636923"/>
<dbReference type="GO" id="GO:0016020">
    <property type="term" value="C:membrane"/>
    <property type="evidence" value="ECO:0007669"/>
    <property type="project" value="UniProtKB-SubCell"/>
</dbReference>
<dbReference type="InterPro" id="IPR005533">
    <property type="entry name" value="AMOP_dom"/>
</dbReference>
<dbReference type="InterPro" id="IPR001846">
    <property type="entry name" value="VWF_type-D"/>
</dbReference>
<feature type="compositionally biased region" description="Low complexity" evidence="6">
    <location>
        <begin position="1141"/>
        <end position="1192"/>
    </location>
</feature>
<name>A0AAN0II12_AMPQE</name>
<dbReference type="Pfam" id="PF23263">
    <property type="entry name" value="C8-3_MUC4"/>
    <property type="match status" value="1"/>
</dbReference>
<reference evidence="12" key="1">
    <citation type="journal article" date="2010" name="Nature">
        <title>The Amphimedon queenslandica genome and the evolution of animal complexity.</title>
        <authorList>
            <person name="Srivastava M."/>
            <person name="Simakov O."/>
            <person name="Chapman J."/>
            <person name="Fahey B."/>
            <person name="Gauthier M.E."/>
            <person name="Mitros T."/>
            <person name="Richards G.S."/>
            <person name="Conaco C."/>
            <person name="Dacre M."/>
            <person name="Hellsten U."/>
            <person name="Larroux C."/>
            <person name="Putnam N.H."/>
            <person name="Stanke M."/>
            <person name="Adamska M."/>
            <person name="Darling A."/>
            <person name="Degnan S.M."/>
            <person name="Oakley T.H."/>
            <person name="Plachetzki D.C."/>
            <person name="Zhai Y."/>
            <person name="Adamski M."/>
            <person name="Calcino A."/>
            <person name="Cummins S.F."/>
            <person name="Goodstein D.M."/>
            <person name="Harris C."/>
            <person name="Jackson D.J."/>
            <person name="Leys S.P."/>
            <person name="Shu S."/>
            <person name="Woodcroft B.J."/>
            <person name="Vervoort M."/>
            <person name="Kosik K.S."/>
            <person name="Manning G."/>
            <person name="Degnan B.M."/>
            <person name="Rokhsar D.S."/>
        </authorList>
    </citation>
    <scope>NUCLEOTIDE SEQUENCE [LARGE SCALE GENOMIC DNA]</scope>
</reference>
<dbReference type="PROSITE" id="PS50856">
    <property type="entry name" value="AMOP"/>
    <property type="match status" value="1"/>
</dbReference>
<keyword evidence="12" id="KW-1185">Reference proteome</keyword>
<dbReference type="InterPro" id="IPR051495">
    <property type="entry name" value="Epithelial_Barrier/Signaling"/>
</dbReference>
<evidence type="ECO:0000313" key="11">
    <source>
        <dbReference type="EnsemblMetazoa" id="XP_003389324.3"/>
    </source>
</evidence>
<protein>
    <recommendedName>
        <fullName evidence="13">EGF-like domain-containing protein</fullName>
    </recommendedName>
</protein>
<evidence type="ECO:0000259" key="9">
    <source>
        <dbReference type="PROSITE" id="PS50856"/>
    </source>
</evidence>
<dbReference type="Proteomes" id="UP000007879">
    <property type="component" value="Unassembled WGS sequence"/>
</dbReference>
<dbReference type="GO" id="GO:0005176">
    <property type="term" value="F:ErbB-2 class receptor binding"/>
    <property type="evidence" value="ECO:0007669"/>
    <property type="project" value="TreeGrafter"/>
</dbReference>
<evidence type="ECO:0000256" key="2">
    <source>
        <dbReference type="ARBA" id="ARBA00022692"/>
    </source>
</evidence>
<keyword evidence="3 7" id="KW-1133">Transmembrane helix</keyword>
<evidence type="ECO:0000313" key="12">
    <source>
        <dbReference type="Proteomes" id="UP000007879"/>
    </source>
</evidence>
<keyword evidence="4 7" id="KW-0472">Membrane</keyword>
<dbReference type="PROSITE" id="PS51233">
    <property type="entry name" value="VWFD"/>
    <property type="match status" value="1"/>
</dbReference>